<dbReference type="SUPFAM" id="SSF52266">
    <property type="entry name" value="SGNH hydrolase"/>
    <property type="match status" value="1"/>
</dbReference>
<proteinExistence type="predicted"/>
<dbReference type="Gene3D" id="3.40.50.1110">
    <property type="entry name" value="SGNH hydrolase"/>
    <property type="match status" value="1"/>
</dbReference>
<feature type="chain" id="PRO_5013151874" description="SGNH hydrolase-type esterase domain-containing protein" evidence="2">
    <location>
        <begin position="22"/>
        <end position="356"/>
    </location>
</feature>
<organism evidence="3 4">
    <name type="scientific">Polytolypa hystricis (strain UAMH7299)</name>
    <dbReference type="NCBI Taxonomy" id="1447883"/>
    <lineage>
        <taxon>Eukaryota</taxon>
        <taxon>Fungi</taxon>
        <taxon>Dikarya</taxon>
        <taxon>Ascomycota</taxon>
        <taxon>Pezizomycotina</taxon>
        <taxon>Eurotiomycetes</taxon>
        <taxon>Eurotiomycetidae</taxon>
        <taxon>Onygenales</taxon>
        <taxon>Onygenales incertae sedis</taxon>
        <taxon>Polytolypa</taxon>
    </lineage>
</organism>
<dbReference type="InterPro" id="IPR036514">
    <property type="entry name" value="SGNH_hydro_sf"/>
</dbReference>
<comment type="caution">
    <text evidence="3">The sequence shown here is derived from an EMBL/GenBank/DDBJ whole genome shotgun (WGS) entry which is preliminary data.</text>
</comment>
<evidence type="ECO:0000256" key="2">
    <source>
        <dbReference type="SAM" id="SignalP"/>
    </source>
</evidence>
<evidence type="ECO:0008006" key="5">
    <source>
        <dbReference type="Google" id="ProtNLM"/>
    </source>
</evidence>
<dbReference type="EMBL" id="PDNA01000150">
    <property type="protein sequence ID" value="PGH09888.1"/>
    <property type="molecule type" value="Genomic_DNA"/>
</dbReference>
<dbReference type="InterPro" id="IPR051058">
    <property type="entry name" value="GDSL_Est/Lipase"/>
</dbReference>
<dbReference type="PANTHER" id="PTHR45648">
    <property type="entry name" value="GDSL LIPASE/ACYLHYDROLASE FAMILY PROTEIN (AFU_ORTHOLOGUE AFUA_4G14700)"/>
    <property type="match status" value="1"/>
</dbReference>
<reference evidence="3 4" key="1">
    <citation type="submission" date="2017-10" db="EMBL/GenBank/DDBJ databases">
        <title>Comparative genomics in systemic dimorphic fungi from Ajellomycetaceae.</title>
        <authorList>
            <person name="Munoz J.F."/>
            <person name="Mcewen J.G."/>
            <person name="Clay O.K."/>
            <person name="Cuomo C.A."/>
        </authorList>
    </citation>
    <scope>NUCLEOTIDE SEQUENCE [LARGE SCALE GENOMIC DNA]</scope>
    <source>
        <strain evidence="3 4">UAMH7299</strain>
    </source>
</reference>
<dbReference type="GO" id="GO:0016788">
    <property type="term" value="F:hydrolase activity, acting on ester bonds"/>
    <property type="evidence" value="ECO:0007669"/>
    <property type="project" value="InterPro"/>
</dbReference>
<evidence type="ECO:0000313" key="4">
    <source>
        <dbReference type="Proteomes" id="UP000224634"/>
    </source>
</evidence>
<dbReference type="Proteomes" id="UP000224634">
    <property type="component" value="Unassembled WGS sequence"/>
</dbReference>
<dbReference type="CDD" id="cd01846">
    <property type="entry name" value="fatty_acyltransferase_like"/>
    <property type="match status" value="1"/>
</dbReference>
<feature type="signal peptide" evidence="2">
    <location>
        <begin position="1"/>
        <end position="21"/>
    </location>
</feature>
<name>A0A2B7XMR5_POLH7</name>
<protein>
    <recommendedName>
        <fullName evidence="5">SGNH hydrolase-type esterase domain-containing protein</fullName>
    </recommendedName>
</protein>
<dbReference type="PANTHER" id="PTHR45648:SF22">
    <property type="entry name" value="GDSL LIPASE_ACYLHYDROLASE FAMILY PROTEIN (AFU_ORTHOLOGUE AFUA_4G14700)"/>
    <property type="match status" value="1"/>
</dbReference>
<dbReference type="Pfam" id="PF00657">
    <property type="entry name" value="Lipase_GDSL"/>
    <property type="match status" value="1"/>
</dbReference>
<dbReference type="OrthoDB" id="1600564at2759"/>
<sequence>MKGTVFSELLALALSVRVASAGRGSAFGLRDLKSLVTFGDSYTDESRLGYFIENNGEAPPVGWESPASDSTASGGLSWARIVSNSAGAELYNYAISGGVCSNKVSPRHFDAINAPFPDVEGYEIPAFIADSHHKVGKKPFLNLPRHETVYAMWIGTNDVGNSAFLTDEQIKGKTLLDYVDTIYSSFDKLYKNGARYFVLMNLAPLHLLPQYAGPELDGPDATPFWPNKAEAGNATAFHERIKENVVTLNELFKYKTPVEVTFKRRYKGANFALFDTSALITDIYNNPNRYLKGTPNVRGWINNCDLTGGNCEKADCPESYLWFDELHPSVRTSEIIAENFLAVLNGKSKYATYYSS</sequence>
<gene>
    <name evidence="3" type="ORF">AJ80_07598</name>
</gene>
<accession>A0A2B7XMR5</accession>
<dbReference type="STRING" id="1447883.A0A2B7XMR5"/>
<dbReference type="AlphaFoldDB" id="A0A2B7XMR5"/>
<evidence type="ECO:0000256" key="1">
    <source>
        <dbReference type="ARBA" id="ARBA00022801"/>
    </source>
</evidence>
<keyword evidence="4" id="KW-1185">Reference proteome</keyword>
<keyword evidence="2" id="KW-0732">Signal</keyword>
<dbReference type="InterPro" id="IPR001087">
    <property type="entry name" value="GDSL"/>
</dbReference>
<evidence type="ECO:0000313" key="3">
    <source>
        <dbReference type="EMBL" id="PGH09888.1"/>
    </source>
</evidence>
<keyword evidence="1" id="KW-0378">Hydrolase</keyword>